<dbReference type="SUPFAM" id="SSF51395">
    <property type="entry name" value="FMN-linked oxidoreductases"/>
    <property type="match status" value="1"/>
</dbReference>
<proteinExistence type="predicted"/>
<dbReference type="PANTHER" id="PTHR43303">
    <property type="entry name" value="NADPH DEHYDROGENASE C23G7.10C-RELATED"/>
    <property type="match status" value="1"/>
</dbReference>
<dbReference type="PANTHER" id="PTHR43303:SF4">
    <property type="entry name" value="NADPH DEHYDROGENASE C23G7.10C-RELATED"/>
    <property type="match status" value="1"/>
</dbReference>
<protein>
    <submittedName>
        <fullName evidence="7">NADH:flavin oxidoreductase/NADH oxidase</fullName>
    </submittedName>
</protein>
<accession>A0ABS8UG20</accession>
<evidence type="ECO:0000313" key="7">
    <source>
        <dbReference type="EMBL" id="MCD9098428.1"/>
    </source>
</evidence>
<dbReference type="InterPro" id="IPR044152">
    <property type="entry name" value="YqjM-like"/>
</dbReference>
<comment type="caution">
    <text evidence="7">The sequence shown here is derived from an EMBL/GenBank/DDBJ whole genome shotgun (WGS) entry which is preliminary data.</text>
</comment>
<reference evidence="7" key="1">
    <citation type="submission" date="2021-12" db="EMBL/GenBank/DDBJ databases">
        <authorList>
            <person name="Ulrich A."/>
        </authorList>
    </citation>
    <scope>NUCLEOTIDE SEQUENCE</scope>
    <source>
        <strain evidence="7">A1P009</strain>
    </source>
</reference>
<keyword evidence="8" id="KW-1185">Reference proteome</keyword>
<organism evidence="7 8">
    <name type="scientific">Luteimonas fraxinea</name>
    <dbReference type="NCBI Taxonomy" id="2901869"/>
    <lineage>
        <taxon>Bacteria</taxon>
        <taxon>Pseudomonadati</taxon>
        <taxon>Pseudomonadota</taxon>
        <taxon>Gammaproteobacteria</taxon>
        <taxon>Lysobacterales</taxon>
        <taxon>Lysobacteraceae</taxon>
        <taxon>Luteimonas</taxon>
    </lineage>
</organism>
<comment type="cofactor">
    <cofactor evidence="1">
        <name>FMN</name>
        <dbReference type="ChEBI" id="CHEBI:58210"/>
    </cofactor>
</comment>
<dbReference type="Gene3D" id="3.20.20.70">
    <property type="entry name" value="Aldolase class I"/>
    <property type="match status" value="1"/>
</dbReference>
<keyword evidence="3" id="KW-0288">FMN</keyword>
<keyword evidence="2" id="KW-0285">Flavoprotein</keyword>
<evidence type="ECO:0000259" key="6">
    <source>
        <dbReference type="Pfam" id="PF00724"/>
    </source>
</evidence>
<dbReference type="EMBL" id="JAJQKU010000006">
    <property type="protein sequence ID" value="MCD9098428.1"/>
    <property type="molecule type" value="Genomic_DNA"/>
</dbReference>
<sequence>MSALFTPFRQRDLTLRNRIAVSPMCQYASVDGLPDDWHRVHLGSRAVGGAGLVMTEACAVSPDGRISPQDAGIWNDAQVQAWAPIAHFIRAQGAAPAIQLAHAGRKASTFAPWRGRSAVPVTDGGWQVVAPSALAYNAEYPAPRALDAAGIAQVVDDFRTSALRALDAGFEVAELHAAHGYLLHQFLSPLSNVRDDAWGGSFDNRVRVVLDVVDVVRGVWPERLPLWVRISASDWVEGGWDIEQSVELARLLKARGVDLVDTSSGGLSPLQSIEAVPDYQVPFARRIRDEVGIATGAVGLITTPAQAERIVAEGDADIVLLARELLRDPYFPRRAARELGVEIETPDQYLRAW</sequence>
<dbReference type="CDD" id="cd02932">
    <property type="entry name" value="OYE_YqiM_FMN"/>
    <property type="match status" value="1"/>
</dbReference>
<dbReference type="Proteomes" id="UP001430360">
    <property type="component" value="Unassembled WGS sequence"/>
</dbReference>
<dbReference type="InterPro" id="IPR013785">
    <property type="entry name" value="Aldolase_TIM"/>
</dbReference>
<dbReference type="Pfam" id="PF00724">
    <property type="entry name" value="Oxidored_FMN"/>
    <property type="match status" value="1"/>
</dbReference>
<keyword evidence="5" id="KW-0560">Oxidoreductase</keyword>
<evidence type="ECO:0000256" key="1">
    <source>
        <dbReference type="ARBA" id="ARBA00001917"/>
    </source>
</evidence>
<keyword evidence="4" id="KW-0521">NADP</keyword>
<evidence type="ECO:0000256" key="4">
    <source>
        <dbReference type="ARBA" id="ARBA00022857"/>
    </source>
</evidence>
<dbReference type="RefSeq" id="WP_232137722.1">
    <property type="nucleotide sequence ID" value="NZ_CP089507.1"/>
</dbReference>
<feature type="domain" description="NADH:flavin oxidoreductase/NADH oxidase N-terminal" evidence="6">
    <location>
        <begin position="4"/>
        <end position="339"/>
    </location>
</feature>
<evidence type="ECO:0000256" key="3">
    <source>
        <dbReference type="ARBA" id="ARBA00022643"/>
    </source>
</evidence>
<name>A0ABS8UG20_9GAMM</name>
<gene>
    <name evidence="7" type="ORF">LTT95_15940</name>
</gene>
<dbReference type="InterPro" id="IPR001155">
    <property type="entry name" value="OxRdtase_FMN_N"/>
</dbReference>
<evidence type="ECO:0000313" key="8">
    <source>
        <dbReference type="Proteomes" id="UP001430360"/>
    </source>
</evidence>
<evidence type="ECO:0000256" key="5">
    <source>
        <dbReference type="ARBA" id="ARBA00023002"/>
    </source>
</evidence>
<evidence type="ECO:0000256" key="2">
    <source>
        <dbReference type="ARBA" id="ARBA00022630"/>
    </source>
</evidence>
<reference evidence="7" key="2">
    <citation type="journal article" date="2022" name="Syst. Appl. Microbiol.">
        <title>Physiological and genomic characterisation of Luteimonas fraxinea sp. nov., a bacterial species associated with trees tolerant to ash dieback.</title>
        <authorList>
            <person name="Ulrich K."/>
            <person name="Becker R."/>
            <person name="Behrendt U."/>
            <person name="Kube M."/>
            <person name="Schneck V."/>
            <person name="Ulrich A."/>
        </authorList>
    </citation>
    <scope>NUCLEOTIDE SEQUENCE</scope>
    <source>
        <strain evidence="7">A1P009</strain>
    </source>
</reference>